<organism evidence="1 2">
    <name type="scientific">Molorchus minor</name>
    <dbReference type="NCBI Taxonomy" id="1323400"/>
    <lineage>
        <taxon>Eukaryota</taxon>
        <taxon>Metazoa</taxon>
        <taxon>Ecdysozoa</taxon>
        <taxon>Arthropoda</taxon>
        <taxon>Hexapoda</taxon>
        <taxon>Insecta</taxon>
        <taxon>Pterygota</taxon>
        <taxon>Neoptera</taxon>
        <taxon>Endopterygota</taxon>
        <taxon>Coleoptera</taxon>
        <taxon>Polyphaga</taxon>
        <taxon>Cucujiformia</taxon>
        <taxon>Chrysomeloidea</taxon>
        <taxon>Cerambycidae</taxon>
        <taxon>Lamiinae</taxon>
        <taxon>Monochamini</taxon>
        <taxon>Molorchus</taxon>
    </lineage>
</organism>
<sequence>MKQKVTALLILILEYDTRTNRSGESSPILGESDCKYRQEIPLSTGIIPFTQGKYLLAVPGGPDRPHKVVTPAPEIYLPFFPRRPPIFLRNIRIVT</sequence>
<keyword evidence="2" id="KW-1185">Reference proteome</keyword>
<dbReference type="Proteomes" id="UP001162164">
    <property type="component" value="Unassembled WGS sequence"/>
</dbReference>
<evidence type="ECO:0000313" key="1">
    <source>
        <dbReference type="EMBL" id="KAJ8967241.1"/>
    </source>
</evidence>
<name>A0ABQ9IVY5_9CUCU</name>
<proteinExistence type="predicted"/>
<reference evidence="1" key="1">
    <citation type="journal article" date="2023" name="Insect Mol. Biol.">
        <title>Genome sequencing provides insights into the evolution of gene families encoding plant cell wall-degrading enzymes in longhorned beetles.</title>
        <authorList>
            <person name="Shin N.R."/>
            <person name="Okamura Y."/>
            <person name="Kirsch R."/>
            <person name="Pauchet Y."/>
        </authorList>
    </citation>
    <scope>NUCLEOTIDE SEQUENCE</scope>
    <source>
        <strain evidence="1">MMC_N1</strain>
    </source>
</reference>
<evidence type="ECO:0000313" key="2">
    <source>
        <dbReference type="Proteomes" id="UP001162164"/>
    </source>
</evidence>
<protein>
    <submittedName>
        <fullName evidence="1">Uncharacterized protein</fullName>
    </submittedName>
</protein>
<dbReference type="EMBL" id="JAPWTJ010002221">
    <property type="protein sequence ID" value="KAJ8967241.1"/>
    <property type="molecule type" value="Genomic_DNA"/>
</dbReference>
<gene>
    <name evidence="1" type="ORF">NQ317_010821</name>
</gene>
<accession>A0ABQ9IVY5</accession>
<comment type="caution">
    <text evidence="1">The sequence shown here is derived from an EMBL/GenBank/DDBJ whole genome shotgun (WGS) entry which is preliminary data.</text>
</comment>